<dbReference type="SUPFAM" id="SSF56112">
    <property type="entry name" value="Protein kinase-like (PK-like)"/>
    <property type="match status" value="1"/>
</dbReference>
<keyword evidence="10" id="KW-1185">Reference proteome</keyword>
<organism evidence="9 10">
    <name type="scientific">Aporhodopirellula aestuarii</name>
    <dbReference type="NCBI Taxonomy" id="2950107"/>
    <lineage>
        <taxon>Bacteria</taxon>
        <taxon>Pseudomonadati</taxon>
        <taxon>Planctomycetota</taxon>
        <taxon>Planctomycetia</taxon>
        <taxon>Pirellulales</taxon>
        <taxon>Pirellulaceae</taxon>
        <taxon>Aporhodopirellula</taxon>
    </lineage>
</organism>
<accession>A0ABT0TZP2</accession>
<keyword evidence="1" id="KW-0808">Transferase</keyword>
<evidence type="ECO:0000313" key="10">
    <source>
        <dbReference type="Proteomes" id="UP001202961"/>
    </source>
</evidence>
<feature type="compositionally biased region" description="Polar residues" evidence="6">
    <location>
        <begin position="396"/>
        <end position="411"/>
    </location>
</feature>
<keyword evidence="9" id="KW-0723">Serine/threonine-protein kinase</keyword>
<dbReference type="Pfam" id="PF00069">
    <property type="entry name" value="Pkinase"/>
    <property type="match status" value="1"/>
</dbReference>
<feature type="binding site" evidence="5">
    <location>
        <position position="117"/>
    </location>
    <ligand>
        <name>ATP</name>
        <dbReference type="ChEBI" id="CHEBI:30616"/>
    </ligand>
</feature>
<dbReference type="CDD" id="cd14014">
    <property type="entry name" value="STKc_PknB_like"/>
    <property type="match status" value="1"/>
</dbReference>
<reference evidence="9 10" key="1">
    <citation type="journal article" date="2022" name="Syst. Appl. Microbiol.">
        <title>Rhodopirellula aestuarii sp. nov., a novel member of the genus Rhodopirellula isolated from brackish sediments collected in the Tagus River estuary, Portugal.</title>
        <authorList>
            <person name="Vitorino I.R."/>
            <person name="Klimek D."/>
            <person name="Calusinska M."/>
            <person name="Lobo-da-Cunha A."/>
            <person name="Vasconcelos V."/>
            <person name="Lage O.M."/>
        </authorList>
    </citation>
    <scope>NUCLEOTIDE SEQUENCE [LARGE SCALE GENOMIC DNA]</scope>
    <source>
        <strain evidence="9 10">ICT_H3.1</strain>
    </source>
</reference>
<dbReference type="Proteomes" id="UP001202961">
    <property type="component" value="Unassembled WGS sequence"/>
</dbReference>
<dbReference type="GO" id="GO:0004674">
    <property type="term" value="F:protein serine/threonine kinase activity"/>
    <property type="evidence" value="ECO:0007669"/>
    <property type="project" value="UniProtKB-KW"/>
</dbReference>
<dbReference type="EMBL" id="JAMQBK010000016">
    <property type="protein sequence ID" value="MCM2370083.1"/>
    <property type="molecule type" value="Genomic_DNA"/>
</dbReference>
<feature type="transmembrane region" description="Helical" evidence="7">
    <location>
        <begin position="476"/>
        <end position="498"/>
    </location>
</feature>
<keyword evidence="7" id="KW-1133">Transmembrane helix</keyword>
<evidence type="ECO:0000256" key="6">
    <source>
        <dbReference type="SAM" id="MobiDB-lite"/>
    </source>
</evidence>
<sequence>MSTPLPTDLVFREAALLSELVSEEQWKAAVSEVKRHRKEAGVPPPNSDSDRLVICDEIEAILVRDNIITPYQATQLRAGRTKLTLGPYVVTEFLGQGGMGQVFGGVHEIMGRRCAIKVLPLDKSDELARESFNREIRLQASLDCPYLVRAFDAGREGSVHFLVTEYVPGTDLRQLVKDGGRLSVQQASSIIAQAAAGLAYAHENGLIHRDIKPANILVTPDGHAKVADVGLAALMFVPDDDPRAGKVVGTADYLSPEQIRTPNQVGPQCDIYSLGCTLYYAITGKVPFPGGDSRSKCKRHLTQAPWDPRKFAPELTEAYVEIIADMMEKDVSKRVQSATEVVRRLSPWASIHPDEGEAWLSELGINLPEEKPRAQKYNPSRAVGLKEQPISDDLTWKTSSGATTGNASGNSDVLLEEHPTSSGALSSITSDQPPPPLPNQPTNIGGVRLADSLHDGVPPIPPPLSGEKVMVSRSTLILAIIISIVLSGVAGFTLATLLNV</sequence>
<feature type="compositionally biased region" description="Polar residues" evidence="6">
    <location>
        <begin position="420"/>
        <end position="431"/>
    </location>
</feature>
<dbReference type="InterPro" id="IPR011009">
    <property type="entry name" value="Kinase-like_dom_sf"/>
</dbReference>
<feature type="region of interest" description="Disordered" evidence="6">
    <location>
        <begin position="394"/>
        <end position="445"/>
    </location>
</feature>
<dbReference type="PROSITE" id="PS50011">
    <property type="entry name" value="PROTEIN_KINASE_DOM"/>
    <property type="match status" value="1"/>
</dbReference>
<protein>
    <submittedName>
        <fullName evidence="9">Serine/threonine protein kinase</fullName>
    </submittedName>
</protein>
<dbReference type="RefSeq" id="WP_250927755.1">
    <property type="nucleotide sequence ID" value="NZ_JAMQBK010000016.1"/>
</dbReference>
<evidence type="ECO:0000256" key="5">
    <source>
        <dbReference type="PROSITE-ProRule" id="PRU10141"/>
    </source>
</evidence>
<evidence type="ECO:0000256" key="4">
    <source>
        <dbReference type="ARBA" id="ARBA00022840"/>
    </source>
</evidence>
<dbReference type="SMART" id="SM00220">
    <property type="entry name" value="S_TKc"/>
    <property type="match status" value="1"/>
</dbReference>
<evidence type="ECO:0000256" key="7">
    <source>
        <dbReference type="SAM" id="Phobius"/>
    </source>
</evidence>
<keyword evidence="3 9" id="KW-0418">Kinase</keyword>
<keyword evidence="7" id="KW-0812">Transmembrane</keyword>
<dbReference type="InterPro" id="IPR008271">
    <property type="entry name" value="Ser/Thr_kinase_AS"/>
</dbReference>
<dbReference type="Gene3D" id="1.10.510.10">
    <property type="entry name" value="Transferase(Phosphotransferase) domain 1"/>
    <property type="match status" value="1"/>
</dbReference>
<keyword evidence="2 5" id="KW-0547">Nucleotide-binding</keyword>
<dbReference type="PANTHER" id="PTHR43289">
    <property type="entry name" value="MITOGEN-ACTIVATED PROTEIN KINASE KINASE KINASE 20-RELATED"/>
    <property type="match status" value="1"/>
</dbReference>
<evidence type="ECO:0000259" key="8">
    <source>
        <dbReference type="PROSITE" id="PS50011"/>
    </source>
</evidence>
<keyword evidence="7" id="KW-0472">Membrane</keyword>
<dbReference type="PROSITE" id="PS00108">
    <property type="entry name" value="PROTEIN_KINASE_ST"/>
    <property type="match status" value="1"/>
</dbReference>
<dbReference type="InterPro" id="IPR000719">
    <property type="entry name" value="Prot_kinase_dom"/>
</dbReference>
<gene>
    <name evidence="9" type="ORF">NB063_05530</name>
</gene>
<evidence type="ECO:0000256" key="3">
    <source>
        <dbReference type="ARBA" id="ARBA00022777"/>
    </source>
</evidence>
<evidence type="ECO:0000256" key="2">
    <source>
        <dbReference type="ARBA" id="ARBA00022741"/>
    </source>
</evidence>
<name>A0ABT0TZP2_9BACT</name>
<comment type="caution">
    <text evidence="9">The sequence shown here is derived from an EMBL/GenBank/DDBJ whole genome shotgun (WGS) entry which is preliminary data.</text>
</comment>
<dbReference type="InterPro" id="IPR017441">
    <property type="entry name" value="Protein_kinase_ATP_BS"/>
</dbReference>
<dbReference type="PROSITE" id="PS00107">
    <property type="entry name" value="PROTEIN_KINASE_ATP"/>
    <property type="match status" value="1"/>
</dbReference>
<proteinExistence type="predicted"/>
<evidence type="ECO:0000313" key="9">
    <source>
        <dbReference type="EMBL" id="MCM2370083.1"/>
    </source>
</evidence>
<feature type="domain" description="Protein kinase" evidence="8">
    <location>
        <begin position="88"/>
        <end position="349"/>
    </location>
</feature>
<keyword evidence="4 5" id="KW-0067">ATP-binding</keyword>
<dbReference type="PANTHER" id="PTHR43289:SF6">
    <property type="entry name" value="SERINE_THREONINE-PROTEIN KINASE NEKL-3"/>
    <property type="match status" value="1"/>
</dbReference>
<evidence type="ECO:0000256" key="1">
    <source>
        <dbReference type="ARBA" id="ARBA00022679"/>
    </source>
</evidence>